<proteinExistence type="predicted"/>
<dbReference type="Pfam" id="PF22942">
    <property type="entry name" value="DUF7025"/>
    <property type="match status" value="1"/>
</dbReference>
<feature type="region of interest" description="Disordered" evidence="1">
    <location>
        <begin position="372"/>
        <end position="391"/>
    </location>
</feature>
<feature type="region of interest" description="Disordered" evidence="1">
    <location>
        <begin position="217"/>
        <end position="265"/>
    </location>
</feature>
<feature type="domain" description="AAA+ ATPase" evidence="2">
    <location>
        <begin position="778"/>
        <end position="902"/>
    </location>
</feature>
<dbReference type="GO" id="GO:0016887">
    <property type="term" value="F:ATP hydrolysis activity"/>
    <property type="evidence" value="ECO:0007669"/>
    <property type="project" value="InterPro"/>
</dbReference>
<name>A0A4S2N307_9PEZI</name>
<dbReference type="Gene3D" id="3.40.50.300">
    <property type="entry name" value="P-loop containing nucleotide triphosphate hydrolases"/>
    <property type="match status" value="1"/>
</dbReference>
<feature type="compositionally biased region" description="Low complexity" evidence="1">
    <location>
        <begin position="25"/>
        <end position="48"/>
    </location>
</feature>
<dbReference type="EMBL" id="ML220114">
    <property type="protein sequence ID" value="TGZ83324.1"/>
    <property type="molecule type" value="Genomic_DNA"/>
</dbReference>
<dbReference type="CDD" id="cd19481">
    <property type="entry name" value="RecA-like_protease"/>
    <property type="match status" value="1"/>
</dbReference>
<evidence type="ECO:0000313" key="4">
    <source>
        <dbReference type="Proteomes" id="UP000298138"/>
    </source>
</evidence>
<dbReference type="PANTHER" id="PTHR46411">
    <property type="entry name" value="FAMILY ATPASE, PUTATIVE-RELATED"/>
    <property type="match status" value="1"/>
</dbReference>
<feature type="compositionally biased region" description="Low complexity" evidence="1">
    <location>
        <begin position="963"/>
        <end position="976"/>
    </location>
</feature>
<dbReference type="STRING" id="341454.A0A4S2N307"/>
<feature type="compositionally biased region" description="Basic and acidic residues" evidence="1">
    <location>
        <begin position="94"/>
        <end position="152"/>
    </location>
</feature>
<feature type="compositionally biased region" description="Polar residues" evidence="1">
    <location>
        <begin position="947"/>
        <end position="962"/>
    </location>
</feature>
<feature type="compositionally biased region" description="Polar residues" evidence="1">
    <location>
        <begin position="61"/>
        <end position="79"/>
    </location>
</feature>
<dbReference type="OrthoDB" id="10042665at2759"/>
<dbReference type="AlphaFoldDB" id="A0A4S2N307"/>
<keyword evidence="4" id="KW-1185">Reference proteome</keyword>
<feature type="compositionally biased region" description="Basic and acidic residues" evidence="1">
    <location>
        <begin position="372"/>
        <end position="382"/>
    </location>
</feature>
<feature type="compositionally biased region" description="Basic residues" evidence="1">
    <location>
        <begin position="80"/>
        <end position="90"/>
    </location>
</feature>
<accession>A0A4S2N307</accession>
<sequence>MADSPSNSSLRSEPSPVPHPETTVNGETSPSSTSNTSSSTAGTSGGENSTDKPQDVKNEDATNTANGEVATATNGSTSPVKKRYCTHKKQAMMEAEKEAKEKAEKEKPEKEKIEAEKKKKEDDKDKKESDGEKDKKENEDAEKGKDEDEKETKKKKNKKSSKKKKKRKAKESDAESDSSSSSSPSSSSSSSDSSDSSDESDADAELLRAVLKVMLKSKAKARKAKKKRRAKKKAAKKAAEERESSEESTESSEEKKEDDKEKSENAALEFKRVDELYDKELHDWTIKDTVPNPKTDNYSDFVFTVRRCFDYEGRHTDTVLDIKSPLLKDALHGILGHIRGISLVEDVPIIDPRTIFIFEDQIKAWLEADNTDRKDKKPRRDPLTNQPLPDFTDDELKLQKQQVKLLIEYIDTDFRATKAQLYPLLENKSITYELLWAVLKPNTIMYTTCAGSNEPRAFRLEYAQENSSFTRGKWWSVEGRYLEFEGVHNTGEGPTSPHAGFGWGTIMVDIDSFKGPRKIQSLACYPMEMRKDREELNEKLIERGKKFVTLSGQQYKMHHGLAFLKKNRQYLKVHINGRIMIDSATFRRVNPNYVLSSVKARNNDAEDDEEANYFYLDPEDDPANDSACDDCCCNDESKAEEKSSKEVKKVRWIRDNEGEWQLVTKDDILAGQNKLDTNIETVENNSSDSCSDGPPRPPTFSDNDYLIAAPVVLGWAFNEKLWLEFPVSQISEIEWNEKAFDQLVLPKDQKDIVRALVESHSATEGSCTIDDVIAGKGRGLVSVLHGPPGVGKTMTCEAIAEFLRRPLYCVSSGELGTNPTQLEHELQKILDIAHGWGAVLLLDEADVFLEKRSFADMHRNALVGIFLRLLEYFQGILFLTTNRVETFDDAFQSRIHVALRYTDLKTSAKSAIWKMFIDKVHSTEVSAASEPSSPPTPPSPSMSATSLQTATVSDSSSKTITESFANPTSTAPSPATLPRLITSEDISYLAKKDLNGRQIKNIVRTAQALAKSQGERMGMRHVRKVLAVAEGFDDDLGGRSKISKLGVYA</sequence>
<evidence type="ECO:0000313" key="3">
    <source>
        <dbReference type="EMBL" id="TGZ83324.1"/>
    </source>
</evidence>
<gene>
    <name evidence="3" type="ORF">EX30DRAFT_370338</name>
</gene>
<feature type="compositionally biased region" description="Basic and acidic residues" evidence="1">
    <location>
        <begin position="252"/>
        <end position="265"/>
    </location>
</feature>
<dbReference type="GO" id="GO:0005524">
    <property type="term" value="F:ATP binding"/>
    <property type="evidence" value="ECO:0007669"/>
    <property type="project" value="InterPro"/>
</dbReference>
<feature type="region of interest" description="Disordered" evidence="1">
    <location>
        <begin position="1"/>
        <end position="203"/>
    </location>
</feature>
<dbReference type="SMART" id="SM00382">
    <property type="entry name" value="AAA"/>
    <property type="match status" value="1"/>
</dbReference>
<dbReference type="SUPFAM" id="SSF52540">
    <property type="entry name" value="P-loop containing nucleoside triphosphate hydrolases"/>
    <property type="match status" value="1"/>
</dbReference>
<dbReference type="Pfam" id="PF00004">
    <property type="entry name" value="AAA"/>
    <property type="match status" value="1"/>
</dbReference>
<dbReference type="PANTHER" id="PTHR46411:SF1">
    <property type="entry name" value="FAMILY ATPASE, PUTATIVE (AFU_ORTHOLOGUE AFUA_7G05752)-RELATED"/>
    <property type="match status" value="1"/>
</dbReference>
<reference evidence="3 4" key="1">
    <citation type="submission" date="2019-04" db="EMBL/GenBank/DDBJ databases">
        <title>Comparative genomics and transcriptomics to analyze fruiting body development in filamentous ascomycetes.</title>
        <authorList>
            <consortium name="DOE Joint Genome Institute"/>
            <person name="Lutkenhaus R."/>
            <person name="Traeger S."/>
            <person name="Breuer J."/>
            <person name="Kuo A."/>
            <person name="Lipzen A."/>
            <person name="Pangilinan J."/>
            <person name="Dilworth D."/>
            <person name="Sandor L."/>
            <person name="Poggeler S."/>
            <person name="Barry K."/>
            <person name="Grigoriev I.V."/>
            <person name="Nowrousian M."/>
        </authorList>
    </citation>
    <scope>NUCLEOTIDE SEQUENCE [LARGE SCALE GENOMIC DNA]</scope>
    <source>
        <strain evidence="3 4">CBS 389.68</strain>
    </source>
</reference>
<dbReference type="Proteomes" id="UP000298138">
    <property type="component" value="Unassembled WGS sequence"/>
</dbReference>
<dbReference type="InterPro" id="IPR027417">
    <property type="entry name" value="P-loop_NTPase"/>
</dbReference>
<organism evidence="3 4">
    <name type="scientific">Ascodesmis nigricans</name>
    <dbReference type="NCBI Taxonomy" id="341454"/>
    <lineage>
        <taxon>Eukaryota</taxon>
        <taxon>Fungi</taxon>
        <taxon>Dikarya</taxon>
        <taxon>Ascomycota</taxon>
        <taxon>Pezizomycotina</taxon>
        <taxon>Pezizomycetes</taxon>
        <taxon>Pezizales</taxon>
        <taxon>Ascodesmidaceae</taxon>
        <taxon>Ascodesmis</taxon>
    </lineage>
</organism>
<feature type="region of interest" description="Disordered" evidence="1">
    <location>
        <begin position="926"/>
        <end position="976"/>
    </location>
</feature>
<feature type="compositionally biased region" description="Low complexity" evidence="1">
    <location>
        <begin position="1"/>
        <end position="14"/>
    </location>
</feature>
<dbReference type="InterPro" id="IPR003959">
    <property type="entry name" value="ATPase_AAA_core"/>
</dbReference>
<feature type="compositionally biased region" description="Basic residues" evidence="1">
    <location>
        <begin position="153"/>
        <end position="169"/>
    </location>
</feature>
<feature type="compositionally biased region" description="Basic and acidic residues" evidence="1">
    <location>
        <begin position="49"/>
        <end position="60"/>
    </location>
</feature>
<protein>
    <recommendedName>
        <fullName evidence="2">AAA+ ATPase domain-containing protein</fullName>
    </recommendedName>
</protein>
<dbReference type="InterPro" id="IPR054289">
    <property type="entry name" value="DUF7025"/>
</dbReference>
<feature type="compositionally biased region" description="Basic residues" evidence="1">
    <location>
        <begin position="217"/>
        <end position="236"/>
    </location>
</feature>
<feature type="compositionally biased region" description="Low complexity" evidence="1">
    <location>
        <begin position="177"/>
        <end position="194"/>
    </location>
</feature>
<dbReference type="InParanoid" id="A0A4S2N307"/>
<evidence type="ECO:0000256" key="1">
    <source>
        <dbReference type="SAM" id="MobiDB-lite"/>
    </source>
</evidence>
<evidence type="ECO:0000259" key="2">
    <source>
        <dbReference type="SMART" id="SM00382"/>
    </source>
</evidence>
<dbReference type="InterPro" id="IPR003593">
    <property type="entry name" value="AAA+_ATPase"/>
</dbReference>